<dbReference type="Proteomes" id="UP000030687">
    <property type="component" value="Unassembled WGS sequence"/>
</dbReference>
<keyword evidence="1" id="KW-0812">Transmembrane</keyword>
<accession>V4VZF7</accession>
<organism evidence="2 3">
    <name type="scientific">Citrus clementina</name>
    <name type="common">Clementine</name>
    <name type="synonym">Citrus deliciosa x Citrus sinensis</name>
    <dbReference type="NCBI Taxonomy" id="85681"/>
    <lineage>
        <taxon>Eukaryota</taxon>
        <taxon>Viridiplantae</taxon>
        <taxon>Streptophyta</taxon>
        <taxon>Embryophyta</taxon>
        <taxon>Tracheophyta</taxon>
        <taxon>Spermatophyta</taxon>
        <taxon>Magnoliopsida</taxon>
        <taxon>eudicotyledons</taxon>
        <taxon>Gunneridae</taxon>
        <taxon>Pentapetalae</taxon>
        <taxon>rosids</taxon>
        <taxon>malvids</taxon>
        <taxon>Sapindales</taxon>
        <taxon>Rutaceae</taxon>
        <taxon>Aurantioideae</taxon>
        <taxon>Citrus</taxon>
    </lineage>
</organism>
<evidence type="ECO:0000313" key="3">
    <source>
        <dbReference type="Proteomes" id="UP000030687"/>
    </source>
</evidence>
<dbReference type="InParanoid" id="V4VZF7"/>
<dbReference type="Gramene" id="ESR58909">
    <property type="protein sequence ID" value="ESR58909"/>
    <property type="gene ID" value="CICLE_v10017356mg"/>
</dbReference>
<sequence>MTIHQEYGITIAYESFLMLQTAHALGKLEICTFIILCSFWSFYSGAFELYITCFLNYKVAVGSTAFLKIFLDLDGQYQQ</sequence>
<evidence type="ECO:0000313" key="2">
    <source>
        <dbReference type="EMBL" id="ESR58909.1"/>
    </source>
</evidence>
<feature type="transmembrane region" description="Helical" evidence="1">
    <location>
        <begin position="24"/>
        <end position="43"/>
    </location>
</feature>
<protein>
    <submittedName>
        <fullName evidence="2">Uncharacterized protein</fullName>
    </submittedName>
</protein>
<evidence type="ECO:0000256" key="1">
    <source>
        <dbReference type="SAM" id="Phobius"/>
    </source>
</evidence>
<dbReference type="AlphaFoldDB" id="V4VZF7"/>
<keyword evidence="1" id="KW-0472">Membrane</keyword>
<keyword evidence="1" id="KW-1133">Transmembrane helix</keyword>
<reference evidence="2 3" key="1">
    <citation type="submission" date="2013-10" db="EMBL/GenBank/DDBJ databases">
        <authorList>
            <consortium name="International Citrus Genome Consortium"/>
            <person name="Jenkins J."/>
            <person name="Schmutz J."/>
            <person name="Prochnik S."/>
            <person name="Rokhsar D."/>
            <person name="Gmitter F."/>
            <person name="Ollitrault P."/>
            <person name="Machado M."/>
            <person name="Talon M."/>
            <person name="Wincker P."/>
            <person name="Jaillon O."/>
            <person name="Morgante M."/>
        </authorList>
    </citation>
    <scope>NUCLEOTIDE SEQUENCE</scope>
    <source>
        <strain evidence="3">cv. Clemenules</strain>
    </source>
</reference>
<proteinExistence type="predicted"/>
<dbReference type="KEGG" id="cic:CICLE_v10017356mg"/>
<name>V4VZF7_CITCL</name>
<dbReference type="EMBL" id="KI536312">
    <property type="protein sequence ID" value="ESR58909.1"/>
    <property type="molecule type" value="Genomic_DNA"/>
</dbReference>
<keyword evidence="3" id="KW-1185">Reference proteome</keyword>
<gene>
    <name evidence="2" type="ORF">CICLE_v10017356mg</name>
</gene>